<organism evidence="1 2">
    <name type="scientific">Syntrophaceticus schinkii</name>
    <dbReference type="NCBI Taxonomy" id="499207"/>
    <lineage>
        <taxon>Bacteria</taxon>
        <taxon>Bacillati</taxon>
        <taxon>Bacillota</taxon>
        <taxon>Clostridia</taxon>
        <taxon>Thermoanaerobacterales</taxon>
        <taxon>Thermoanaerobacterales Family III. Incertae Sedis</taxon>
        <taxon>Syntrophaceticus</taxon>
    </lineage>
</organism>
<name>A0A0B7MI36_9FIRM</name>
<protein>
    <submittedName>
        <fullName evidence="1">rRNA methylase</fullName>
    </submittedName>
</protein>
<keyword evidence="1" id="KW-0808">Transferase</keyword>
<dbReference type="AlphaFoldDB" id="A0A0B7MI36"/>
<dbReference type="Proteomes" id="UP000046155">
    <property type="component" value="Unassembled WGS sequence"/>
</dbReference>
<keyword evidence="1" id="KW-0489">Methyltransferase</keyword>
<dbReference type="Gene3D" id="3.40.50.150">
    <property type="entry name" value="Vaccinia Virus protein VP39"/>
    <property type="match status" value="1"/>
</dbReference>
<sequence>MKVDNVKNHRQSGYLLTRRIVSWAKWFVEQEVSPGDICVDATVGNGNDTLFLAECAGAQGRVYGFDIQSNAIENTKQKLAAAGMQKRVSLIQNSHAFMGNYLAPGTIKAVMFNLGYLPGGNPDLITEPESTVQALDAALHLLQKGGIITVASYRGHAGATEEYTSVNKFLTKLNSEKYKVLRLEPINHDNLPPVLFVAQRY</sequence>
<dbReference type="GO" id="GO:0032259">
    <property type="term" value="P:methylation"/>
    <property type="evidence" value="ECO:0007669"/>
    <property type="project" value="UniProtKB-KW"/>
</dbReference>
<evidence type="ECO:0000313" key="2">
    <source>
        <dbReference type="Proteomes" id="UP000046155"/>
    </source>
</evidence>
<dbReference type="InterPro" id="IPR010719">
    <property type="entry name" value="MnmM_MeTrfase"/>
</dbReference>
<keyword evidence="2" id="KW-1185">Reference proteome</keyword>
<dbReference type="Pfam" id="PF06962">
    <property type="entry name" value="rRNA_methylase"/>
    <property type="match status" value="1"/>
</dbReference>
<proteinExistence type="predicted"/>
<dbReference type="SUPFAM" id="SSF53335">
    <property type="entry name" value="S-adenosyl-L-methionine-dependent methyltransferases"/>
    <property type="match status" value="1"/>
</dbReference>
<dbReference type="GO" id="GO:0008168">
    <property type="term" value="F:methyltransferase activity"/>
    <property type="evidence" value="ECO:0007669"/>
    <property type="project" value="UniProtKB-KW"/>
</dbReference>
<reference evidence="2" key="1">
    <citation type="submission" date="2015-01" db="EMBL/GenBank/DDBJ databases">
        <authorList>
            <person name="Manzoor Shahid"/>
            <person name="Zubair Saima"/>
        </authorList>
    </citation>
    <scope>NUCLEOTIDE SEQUENCE [LARGE SCALE GENOMIC DNA]</scope>
    <source>
        <strain evidence="2">Sp3</strain>
    </source>
</reference>
<dbReference type="PANTHER" id="PTHR35276">
    <property type="entry name" value="S-ADENOSYL-L-METHIONINE-DEPENDENT METHYLTRANSFERASES SUPERFAMILY PROTEIN"/>
    <property type="match status" value="1"/>
</dbReference>
<dbReference type="CDD" id="cd02440">
    <property type="entry name" value="AdoMet_MTases"/>
    <property type="match status" value="1"/>
</dbReference>
<dbReference type="OrthoDB" id="9792989at2"/>
<dbReference type="PANTHER" id="PTHR35276:SF1">
    <property type="entry name" value="TRNA (MNM(5)S(2)U34)-METHYLTRANSFERASE, CHLOROPLASTIC"/>
    <property type="match status" value="1"/>
</dbReference>
<evidence type="ECO:0000313" key="1">
    <source>
        <dbReference type="EMBL" id="CEO89715.1"/>
    </source>
</evidence>
<gene>
    <name evidence="1" type="ORF">SSCH_580012</name>
</gene>
<dbReference type="InterPro" id="IPR029063">
    <property type="entry name" value="SAM-dependent_MTases_sf"/>
</dbReference>
<dbReference type="EMBL" id="CDRZ01000256">
    <property type="protein sequence ID" value="CEO89715.1"/>
    <property type="molecule type" value="Genomic_DNA"/>
</dbReference>
<accession>A0A0B7MI36</accession>